<dbReference type="PANTHER" id="PTHR13980:SF15">
    <property type="entry name" value="FACT COMPLEX SUBUNIT SPT16"/>
    <property type="match status" value="1"/>
</dbReference>
<evidence type="ECO:0000256" key="5">
    <source>
        <dbReference type="ARBA" id="ARBA00023163"/>
    </source>
</evidence>
<keyword evidence="2 8" id="KW-0235">DNA replication</keyword>
<dbReference type="Pfam" id="PF00557">
    <property type="entry name" value="Peptidase_M24"/>
    <property type="match status" value="1"/>
</dbReference>
<dbReference type="PANTHER" id="PTHR13980">
    <property type="entry name" value="CDC68 RELATED"/>
    <property type="match status" value="1"/>
</dbReference>
<evidence type="ECO:0000256" key="8">
    <source>
        <dbReference type="RuleBase" id="RU367052"/>
    </source>
</evidence>
<dbReference type="SMART" id="SM01285">
    <property type="entry name" value="FACT-Spt16_Nlob"/>
    <property type="match status" value="1"/>
</dbReference>
<comment type="function">
    <text evidence="8">Component of the FACT complex, a general chromatin factor that acts to reorganize nucleosomes. The FACT complex is involved in multiple processes that require DNA as a template such as mRNA elongation, DNA replication and DNA repair. During transcription elongation the FACT complex acts as a histone chaperone that both destabilizes and restores nucleosomal structure. It facilitates the passage of RNA polymerase II and transcription by promoting the dissociation of one histone H2A-H2B dimer from the nucleosome, then subsequently promotes the reestablishment of the nucleosome following the passage of RNA polymerase II.</text>
</comment>
<evidence type="ECO:0000256" key="3">
    <source>
        <dbReference type="ARBA" id="ARBA00022763"/>
    </source>
</evidence>
<dbReference type="InterPro" id="IPR033825">
    <property type="entry name" value="Spt16_M24"/>
</dbReference>
<evidence type="ECO:0000259" key="11">
    <source>
        <dbReference type="SMART" id="SM01286"/>
    </source>
</evidence>
<feature type="compositionally biased region" description="Basic and acidic residues" evidence="9">
    <location>
        <begin position="472"/>
        <end position="494"/>
    </location>
</feature>
<keyword evidence="3 8" id="KW-0227">DNA damage</keyword>
<evidence type="ECO:0000256" key="1">
    <source>
        <dbReference type="ARBA" id="ARBA00022454"/>
    </source>
</evidence>
<reference evidence="12" key="1">
    <citation type="journal article" date="2022" name="Int. J. Mol. Sci.">
        <title>Draft Genome of Tanacetum Coccineum: Genomic Comparison of Closely Related Tanacetum-Family Plants.</title>
        <authorList>
            <person name="Yamashiro T."/>
            <person name="Shiraishi A."/>
            <person name="Nakayama K."/>
            <person name="Satake H."/>
        </authorList>
    </citation>
    <scope>NUCLEOTIDE SEQUENCE</scope>
</reference>
<dbReference type="Pfam" id="PF08644">
    <property type="entry name" value="SPT16"/>
    <property type="match status" value="1"/>
</dbReference>
<feature type="region of interest" description="Disordered" evidence="9">
    <location>
        <begin position="509"/>
        <end position="528"/>
    </location>
</feature>
<comment type="caution">
    <text evidence="12">The sequence shown here is derived from an EMBL/GenBank/DDBJ whole genome shotgun (WGS) entry which is preliminary data.</text>
</comment>
<dbReference type="InterPro" id="IPR000994">
    <property type="entry name" value="Pept_M24"/>
</dbReference>
<dbReference type="InterPro" id="IPR029149">
    <property type="entry name" value="Creatin/AminoP/Spt16_N"/>
</dbReference>
<dbReference type="Gene3D" id="2.30.29.150">
    <property type="match status" value="1"/>
</dbReference>
<keyword evidence="13" id="KW-1185">Reference proteome</keyword>
<dbReference type="InterPro" id="IPR040258">
    <property type="entry name" value="Spt16"/>
</dbReference>
<comment type="similarity">
    <text evidence="8">Belongs to the peptidase M24 family. SPT16 subfamily.</text>
</comment>
<keyword evidence="4 8" id="KW-0805">Transcription regulation</keyword>
<dbReference type="Gene3D" id="3.90.230.10">
    <property type="entry name" value="Creatinase/methionine aminopeptidase superfamily"/>
    <property type="match status" value="1"/>
</dbReference>
<evidence type="ECO:0000256" key="9">
    <source>
        <dbReference type="SAM" id="MobiDB-lite"/>
    </source>
</evidence>
<keyword evidence="1 8" id="KW-0158">Chromosome</keyword>
<dbReference type="CDD" id="cd01091">
    <property type="entry name" value="CDC68-like"/>
    <property type="match status" value="1"/>
</dbReference>
<keyword evidence="5 8" id="KW-0804">Transcription</keyword>
<keyword evidence="6 8" id="KW-0234">DNA repair</keyword>
<dbReference type="Proteomes" id="UP001151760">
    <property type="component" value="Unassembled WGS sequence"/>
</dbReference>
<gene>
    <name evidence="12" type="ORF">Tco_0803866</name>
</gene>
<dbReference type="Gene3D" id="3.40.350.10">
    <property type="entry name" value="Creatinase/prolidase N-terminal domain"/>
    <property type="match status" value="1"/>
</dbReference>
<dbReference type="Pfam" id="PF14826">
    <property type="entry name" value="FACT-Spt16_Nlob"/>
    <property type="match status" value="1"/>
</dbReference>
<dbReference type="Gene3D" id="2.30.29.210">
    <property type="entry name" value="FACT complex subunit Spt16p/Cdc68p"/>
    <property type="match status" value="1"/>
</dbReference>
<dbReference type="InterPro" id="IPR029148">
    <property type="entry name" value="FACT-SPT16_Nlobe"/>
</dbReference>
<dbReference type="InterPro" id="IPR036005">
    <property type="entry name" value="Creatinase/aminopeptidase-like"/>
</dbReference>
<reference evidence="12" key="2">
    <citation type="submission" date="2022-01" db="EMBL/GenBank/DDBJ databases">
        <authorList>
            <person name="Yamashiro T."/>
            <person name="Shiraishi A."/>
            <person name="Satake H."/>
            <person name="Nakayama K."/>
        </authorList>
    </citation>
    <scope>NUCLEOTIDE SEQUENCE</scope>
</reference>
<proteinExistence type="inferred from homology"/>
<name>A0ABQ5A4G0_9ASTR</name>
<evidence type="ECO:0000313" key="12">
    <source>
        <dbReference type="EMBL" id="GJS96898.1"/>
    </source>
</evidence>
<evidence type="ECO:0000256" key="2">
    <source>
        <dbReference type="ARBA" id="ARBA00022705"/>
    </source>
</evidence>
<dbReference type="SUPFAM" id="SSF55920">
    <property type="entry name" value="Creatinase/aminopeptidase"/>
    <property type="match status" value="1"/>
</dbReference>
<dbReference type="InterPro" id="IPR013953">
    <property type="entry name" value="FACT_SPT16_M"/>
</dbReference>
<keyword evidence="7 8" id="KW-0539">Nucleus</keyword>
<dbReference type="SMART" id="SM01286">
    <property type="entry name" value="SPT16"/>
    <property type="match status" value="1"/>
</dbReference>
<evidence type="ECO:0000259" key="10">
    <source>
        <dbReference type="SMART" id="SM01285"/>
    </source>
</evidence>
<sequence>MAADRVGYIIDESTLATRLKSLYSHWRKHREELWESCNAFAVATPPLSDDIRYLKSSALHMWLFGYEFPDTIMVFSDKQIHFLCSQKKASVLDVVKKCAKDAVAVDVVMHVKAKNDDGATLMDTIFYTIQSYGNGNSIVFGHIAKETQAPEGKFLGKWVEKLKSSRLQLTDLTNGLAHLFVVKEDNELTNVKKAALLAASVMEQYVVREICDVIDEEKVVSHSSLMDATEMVILDPAKVKVKLKATNCDICYPPIFQSGGKFDLRPKASSNDDNLYYDSGSVIICALGSRYNNYCANVARTILIDTDATQTKSYQVLRKAHEAAIGAIKPGNKASDVYKAALSVVEKEAPKLTANLTKTAGTGIGLEFRELVLNLNEKNDRIFRTGMVLNVALGFQNMQTKSSITKSQNYALFLADTVIVTATGPEVVTSKRSKDHSYSFNDSTEKEDVKPNVKFEPKLTEAIFSKATLRSNNHEMSKEESRRQHQAELARKVNEETARRLLGGYSEIVDGRSSSRTSNDFSAYENRNGVPQPRERMIMVDERNGAILIPIYDLMVPFHVATVKTVTTQADTTRKPYIRIIFNPHGTHFSSHDPNYFMIMSQVHVNEVAFSSKDPKHIRELEQKIKTLKRDYVSRESERAERASLVTQEKLVLAGYKFKPLKLIDLWIRPPLPGRGRKLPGTLESHENGFRY</sequence>
<evidence type="ECO:0000256" key="7">
    <source>
        <dbReference type="ARBA" id="ARBA00023242"/>
    </source>
</evidence>
<protein>
    <recommendedName>
        <fullName evidence="8">FACT complex subunit</fullName>
    </recommendedName>
</protein>
<organism evidence="12 13">
    <name type="scientific">Tanacetum coccineum</name>
    <dbReference type="NCBI Taxonomy" id="301880"/>
    <lineage>
        <taxon>Eukaryota</taxon>
        <taxon>Viridiplantae</taxon>
        <taxon>Streptophyta</taxon>
        <taxon>Embryophyta</taxon>
        <taxon>Tracheophyta</taxon>
        <taxon>Spermatophyta</taxon>
        <taxon>Magnoliopsida</taxon>
        <taxon>eudicotyledons</taxon>
        <taxon>Gunneridae</taxon>
        <taxon>Pentapetalae</taxon>
        <taxon>asterids</taxon>
        <taxon>campanulids</taxon>
        <taxon>Asterales</taxon>
        <taxon>Asteraceae</taxon>
        <taxon>Asteroideae</taxon>
        <taxon>Anthemideae</taxon>
        <taxon>Anthemidinae</taxon>
        <taxon>Tanacetum</taxon>
    </lineage>
</organism>
<feature type="domain" description="FACT complex subunit SPT16 N-terminal lobe" evidence="10">
    <location>
        <begin position="10"/>
        <end position="176"/>
    </location>
</feature>
<accession>A0ABQ5A4G0</accession>
<feature type="region of interest" description="Disordered" evidence="9">
    <location>
        <begin position="470"/>
        <end position="494"/>
    </location>
</feature>
<comment type="subcellular location">
    <subcellularLocation>
        <location evidence="8">Nucleus</location>
    </subcellularLocation>
    <subcellularLocation>
        <location evidence="8">Chromosome</location>
    </subcellularLocation>
</comment>
<evidence type="ECO:0000313" key="13">
    <source>
        <dbReference type="Proteomes" id="UP001151760"/>
    </source>
</evidence>
<feature type="compositionally biased region" description="Polar residues" evidence="9">
    <location>
        <begin position="512"/>
        <end position="521"/>
    </location>
</feature>
<evidence type="ECO:0000256" key="6">
    <source>
        <dbReference type="ARBA" id="ARBA00023204"/>
    </source>
</evidence>
<dbReference type="EMBL" id="BQNB010011921">
    <property type="protein sequence ID" value="GJS96898.1"/>
    <property type="molecule type" value="Genomic_DNA"/>
</dbReference>
<comment type="subunit">
    <text evidence="8">Component of the FACT complex.</text>
</comment>
<evidence type="ECO:0000256" key="4">
    <source>
        <dbReference type="ARBA" id="ARBA00023015"/>
    </source>
</evidence>
<feature type="domain" description="FACT complex subunit SPT16 middle" evidence="11">
    <location>
        <begin position="538"/>
        <end position="692"/>
    </location>
</feature>